<evidence type="ECO:0000256" key="4">
    <source>
        <dbReference type="PROSITE-ProRule" id="PRU00175"/>
    </source>
</evidence>
<dbReference type="GO" id="GO:0005737">
    <property type="term" value="C:cytoplasm"/>
    <property type="evidence" value="ECO:0007669"/>
    <property type="project" value="UniProtKB-ARBA"/>
</dbReference>
<dbReference type="CDD" id="cd19801">
    <property type="entry name" value="Bbox1_MID"/>
    <property type="match status" value="1"/>
</dbReference>
<dbReference type="Gene3D" id="3.30.40.10">
    <property type="entry name" value="Zinc/RING finger domain, C3HC4 (zinc finger)"/>
    <property type="match status" value="1"/>
</dbReference>
<evidence type="ECO:0000256" key="1">
    <source>
        <dbReference type="ARBA" id="ARBA00022723"/>
    </source>
</evidence>
<dbReference type="PANTHER" id="PTHR25465">
    <property type="entry name" value="B-BOX DOMAIN CONTAINING"/>
    <property type="match status" value="1"/>
</dbReference>
<accession>A0ABD3WZX6</accession>
<dbReference type="SMART" id="SM00184">
    <property type="entry name" value="RING"/>
    <property type="match status" value="2"/>
</dbReference>
<dbReference type="Proteomes" id="UP001634394">
    <property type="component" value="Unassembled WGS sequence"/>
</dbReference>
<proteinExistence type="predicted"/>
<keyword evidence="5" id="KW-0175">Coiled coil</keyword>
<dbReference type="InterPro" id="IPR051051">
    <property type="entry name" value="E3_ubiq-ligase_TRIM/RNF"/>
</dbReference>
<dbReference type="InterPro" id="IPR003961">
    <property type="entry name" value="FN3_dom"/>
</dbReference>
<dbReference type="SUPFAM" id="SSF49265">
    <property type="entry name" value="Fibronectin type III"/>
    <property type="match status" value="2"/>
</dbReference>
<organism evidence="8 9">
    <name type="scientific">Sinanodonta woodiana</name>
    <name type="common">Chinese pond mussel</name>
    <name type="synonym">Anodonta woodiana</name>
    <dbReference type="NCBI Taxonomy" id="1069815"/>
    <lineage>
        <taxon>Eukaryota</taxon>
        <taxon>Metazoa</taxon>
        <taxon>Spiralia</taxon>
        <taxon>Lophotrochozoa</taxon>
        <taxon>Mollusca</taxon>
        <taxon>Bivalvia</taxon>
        <taxon>Autobranchia</taxon>
        <taxon>Heteroconchia</taxon>
        <taxon>Palaeoheterodonta</taxon>
        <taxon>Unionida</taxon>
        <taxon>Unionoidea</taxon>
        <taxon>Unionidae</taxon>
        <taxon>Unioninae</taxon>
        <taxon>Sinanodonta</taxon>
    </lineage>
</organism>
<dbReference type="Gene3D" id="1.25.40.10">
    <property type="entry name" value="Tetratricopeptide repeat domain"/>
    <property type="match status" value="1"/>
</dbReference>
<evidence type="ECO:0000256" key="5">
    <source>
        <dbReference type="SAM" id="Coils"/>
    </source>
</evidence>
<evidence type="ECO:0000259" key="7">
    <source>
        <dbReference type="PROSITE" id="PS50089"/>
    </source>
</evidence>
<protein>
    <recommendedName>
        <fullName evidence="7">RING-type domain-containing protein</fullName>
    </recommendedName>
</protein>
<evidence type="ECO:0000256" key="3">
    <source>
        <dbReference type="ARBA" id="ARBA00022833"/>
    </source>
</evidence>
<dbReference type="SUPFAM" id="SSF57850">
    <property type="entry name" value="RING/U-box"/>
    <property type="match status" value="1"/>
</dbReference>
<dbReference type="InterPro" id="IPR036116">
    <property type="entry name" value="FN3_sf"/>
</dbReference>
<dbReference type="Gene3D" id="2.60.40.10">
    <property type="entry name" value="Immunoglobulins"/>
    <property type="match status" value="1"/>
</dbReference>
<dbReference type="PROSITE" id="PS50089">
    <property type="entry name" value="ZF_RING_2"/>
    <property type="match status" value="1"/>
</dbReference>
<evidence type="ECO:0000313" key="9">
    <source>
        <dbReference type="Proteomes" id="UP001634394"/>
    </source>
</evidence>
<keyword evidence="9" id="KW-1185">Reference proteome</keyword>
<evidence type="ECO:0000256" key="6">
    <source>
        <dbReference type="SAM" id="MobiDB-lite"/>
    </source>
</evidence>
<dbReference type="Gene3D" id="4.10.830.40">
    <property type="match status" value="1"/>
</dbReference>
<dbReference type="Pfam" id="PF13445">
    <property type="entry name" value="zf-RING_UBOX"/>
    <property type="match status" value="1"/>
</dbReference>
<dbReference type="InterPro" id="IPR013783">
    <property type="entry name" value="Ig-like_fold"/>
</dbReference>
<feature type="region of interest" description="Disordered" evidence="6">
    <location>
        <begin position="1154"/>
        <end position="1174"/>
    </location>
</feature>
<dbReference type="PROSITE" id="PS00518">
    <property type="entry name" value="ZF_RING_1"/>
    <property type="match status" value="1"/>
</dbReference>
<dbReference type="PANTHER" id="PTHR25465:SF31">
    <property type="entry name" value="RING-TYPE DOMAIN-CONTAINING PROTEIN"/>
    <property type="match status" value="1"/>
</dbReference>
<dbReference type="InterPro" id="IPR013083">
    <property type="entry name" value="Znf_RING/FYVE/PHD"/>
</dbReference>
<evidence type="ECO:0000256" key="2">
    <source>
        <dbReference type="ARBA" id="ARBA00022771"/>
    </source>
</evidence>
<dbReference type="GO" id="GO:0008270">
    <property type="term" value="F:zinc ion binding"/>
    <property type="evidence" value="ECO:0007669"/>
    <property type="project" value="UniProtKB-KW"/>
</dbReference>
<keyword evidence="3" id="KW-0862">Zinc</keyword>
<dbReference type="InterPro" id="IPR017907">
    <property type="entry name" value="Znf_RING_CS"/>
</dbReference>
<dbReference type="InterPro" id="IPR011990">
    <property type="entry name" value="TPR-like_helical_dom_sf"/>
</dbReference>
<dbReference type="EMBL" id="JBJQND010000004">
    <property type="protein sequence ID" value="KAL3879534.1"/>
    <property type="molecule type" value="Genomic_DNA"/>
</dbReference>
<comment type="caution">
    <text evidence="8">The sequence shown here is derived from an EMBL/GenBank/DDBJ whole genome shotgun (WGS) entry which is preliminary data.</text>
</comment>
<keyword evidence="2 4" id="KW-0863">Zinc-finger</keyword>
<dbReference type="InterPro" id="IPR001841">
    <property type="entry name" value="Znf_RING"/>
</dbReference>
<feature type="coiled-coil region" evidence="5">
    <location>
        <begin position="267"/>
        <end position="316"/>
    </location>
</feature>
<gene>
    <name evidence="8" type="ORF">ACJMK2_031828</name>
</gene>
<keyword evidence="1" id="KW-0479">Metal-binding</keyword>
<dbReference type="InterPro" id="IPR027370">
    <property type="entry name" value="Znf-RING_euk"/>
</dbReference>
<sequence>MATANIEEELTCSICLELYKDPRLLPCHHSICKSCLVALRSKQENDSDTWLHCPSCRHLFEAKDEAHIESLPKNFTLASIVCKYRESMKGDNVFECDVCEDDKKGRAIKKCLQCQVNYCKVCLEHLHPKRGVLASHKLVHIIDAYGAEHKEEEFSPAFLSPVSEIQSVDTLNYDRLKRERYCISCDKIFTDGDQSSIDVIHEYHDSIELRSAVKQKQEDVKCILARLLDEDQDLAKGVADLTSLIDTIRKKVERKKIELVQRFGQLTEEVERRKLTAENMMEEEMKRCITALESRLNKLEDDKAKTKTKIAEVSDLSSLTNDDAHLFLIKVKELQNDFGPVTEDRTQRATIKTECDLLLRRSEQLTNEIISNAICDICQSERRLLVHEPNPDNTNLSSNHVNMAIQITKFQKDGTMFADVEWVSSQPVDDYTVSYFCDPREIILQRGIAETRCRLSTLKYDSEYTVRVTAYLSNGKTSFDSATFKTDAKVKDPNPADMAKVSKPAEMAIQITKFQKDGKMFADVEWRAMQGVHHYEISYFCDRREIILQQDIVDTRCRLATLKLDTEYMMTVTAYLLDKTTIHDVNVFKTDPKVKDTKPAIMNIPPRRVKMAIKVTTIQKAGTMSADVKWTAKYEPCEYEVFYYCNPDEIVVLKNIAENRCMLTNLRWDSTYTVKVTTALQDGTRVFNEKIFKTDIQVKCPGMATHTTTEKVLHKLEKIPCSFNLKIKGLTQRLAKGLLEKLQREYQCQEYDHPEEQRRYFNLMTYLHYFCRQLEEARHCNREALKMDPECIVSLTNQASISYQERSCDEDCQDILTLIRKAETLCSNRVKLLEGKAEIAYSYARFGIKYYKEAETGYQHVLDEVKDDDSLPSFLWKYGYGLIKRRKLRFYRKGKEYNREVKRAADLLYEVAKQDKSFRFKARAWVELGNLYFLAKKHCTNWQKLFPKEIDHFSEDDMFRRAAENIIIVNDIPALEHYANFLKRRSQYNECEQILQDSLAVKESSRAYQSLADIKMTMFLKAMGKGAKQEPRACIDYCPDVLEILSYYDSASKLQNNYSALVCKAKFLYRIGQFKDAIAVFITISSLLQTNDTQPEELDRSIQVFCQVHHAKCLLGLSGDASTISQAKNLLRSAIEMSYDLQRKRLAEIQPDRYEIMSDQNSDDESSRDEDKLPRMTELQKVAISEMKRLLQNGEQTIESITEEIALCELIKDNDRIFELCTKIEERGIDIVKQIDFAKQLITYKDFDKGLFLLKQMVMSDQLPEQAKNLTITAHVDGAMDALTKNNFVLTGTRLRDAFNVRFRDQEATDRDMLHVFFVAHECNRDITWKLQRLFDNSTKLNIMSCFDGTPGTLKLGNLEDNLQKSYVIAVVMDETDLKNEDFDTVLFKRLINMAQCTQMKHNQSKAIVAIMLSEQVDISSTFLSNAPNVQLRNEFQQDNTFLHDFFMQALLN</sequence>
<evidence type="ECO:0000313" key="8">
    <source>
        <dbReference type="EMBL" id="KAL3879534.1"/>
    </source>
</evidence>
<feature type="domain" description="RING-type" evidence="7">
    <location>
        <begin position="12"/>
        <end position="57"/>
    </location>
</feature>
<reference evidence="8 9" key="1">
    <citation type="submission" date="2024-11" db="EMBL/GenBank/DDBJ databases">
        <title>Chromosome-level genome assembly of the freshwater bivalve Anodonta woodiana.</title>
        <authorList>
            <person name="Chen X."/>
        </authorList>
    </citation>
    <scope>NUCLEOTIDE SEQUENCE [LARGE SCALE GENOMIC DNA]</scope>
    <source>
        <strain evidence="8">MN2024</strain>
        <tissue evidence="8">Gills</tissue>
    </source>
</reference>
<name>A0ABD3WZX6_SINWO</name>
<dbReference type="CDD" id="cd00063">
    <property type="entry name" value="FN3"/>
    <property type="match status" value="1"/>
</dbReference>